<gene>
    <name evidence="1" type="ORF">N783_18470</name>
</gene>
<organism evidence="1 2">
    <name type="scientific">Pontibacillus marinus BH030004 = DSM 16465</name>
    <dbReference type="NCBI Taxonomy" id="1385511"/>
    <lineage>
        <taxon>Bacteria</taxon>
        <taxon>Bacillati</taxon>
        <taxon>Bacillota</taxon>
        <taxon>Bacilli</taxon>
        <taxon>Bacillales</taxon>
        <taxon>Bacillaceae</taxon>
        <taxon>Pontibacillus</taxon>
    </lineage>
</organism>
<protein>
    <submittedName>
        <fullName evidence="1">Uncharacterized protein</fullName>
    </submittedName>
</protein>
<accession>A0A0A5I4T0</accession>
<reference evidence="1 2" key="1">
    <citation type="submission" date="2013-08" db="EMBL/GenBank/DDBJ databases">
        <authorList>
            <person name="Huang J."/>
            <person name="Wang G."/>
        </authorList>
    </citation>
    <scope>NUCLEOTIDE SEQUENCE [LARGE SCALE GENOMIC DNA]</scope>
    <source>
        <strain evidence="1 2">BH030004</strain>
    </source>
</reference>
<comment type="caution">
    <text evidence="1">The sequence shown here is derived from an EMBL/GenBank/DDBJ whole genome shotgun (WGS) entry which is preliminary data.</text>
</comment>
<dbReference type="AlphaFoldDB" id="A0A0A5I4T0"/>
<sequence>MTKVHEIKEEVIVPANHRQDETVHYHVCYGTVNWEKTEGAERKAIYVLMSYHGVKNYRVPAHLTLDSEGEKDFDKVMEAMRYLREKYKVLDKYEVHQLEKAVH</sequence>
<dbReference type="Proteomes" id="UP000030403">
    <property type="component" value="Unassembled WGS sequence"/>
</dbReference>
<evidence type="ECO:0000313" key="1">
    <source>
        <dbReference type="EMBL" id="KGX90837.1"/>
    </source>
</evidence>
<keyword evidence="2" id="KW-1185">Reference proteome</keyword>
<dbReference type="EMBL" id="AVPF01000005">
    <property type="protein sequence ID" value="KGX90837.1"/>
    <property type="molecule type" value="Genomic_DNA"/>
</dbReference>
<dbReference type="STRING" id="1385511.GCA_000425225_01140"/>
<evidence type="ECO:0000313" key="2">
    <source>
        <dbReference type="Proteomes" id="UP000030403"/>
    </source>
</evidence>
<dbReference type="RefSeq" id="WP_027445502.1">
    <property type="nucleotide sequence ID" value="NZ_AULJ01000012.1"/>
</dbReference>
<proteinExistence type="predicted"/>
<name>A0A0A5I4T0_9BACI</name>